<dbReference type="AlphaFoldDB" id="A0A392SUB7"/>
<name>A0A392SUB7_9FABA</name>
<accession>A0A392SUB7</accession>
<dbReference type="EMBL" id="LXQA010444424">
    <property type="protein sequence ID" value="MCI52249.1"/>
    <property type="molecule type" value="Genomic_DNA"/>
</dbReference>
<keyword evidence="2" id="KW-1185">Reference proteome</keyword>
<evidence type="ECO:0000313" key="1">
    <source>
        <dbReference type="EMBL" id="MCI52249.1"/>
    </source>
</evidence>
<feature type="non-terminal residue" evidence="1">
    <location>
        <position position="50"/>
    </location>
</feature>
<comment type="caution">
    <text evidence="1">The sequence shown here is derived from an EMBL/GenBank/DDBJ whole genome shotgun (WGS) entry which is preliminary data.</text>
</comment>
<evidence type="ECO:0000313" key="2">
    <source>
        <dbReference type="Proteomes" id="UP000265520"/>
    </source>
</evidence>
<dbReference type="Proteomes" id="UP000265520">
    <property type="component" value="Unassembled WGS sequence"/>
</dbReference>
<proteinExistence type="predicted"/>
<reference evidence="1 2" key="1">
    <citation type="journal article" date="2018" name="Front. Plant Sci.">
        <title>Red Clover (Trifolium pratense) and Zigzag Clover (T. medium) - A Picture of Genomic Similarities and Differences.</title>
        <authorList>
            <person name="Dluhosova J."/>
            <person name="Istvanek J."/>
            <person name="Nedelnik J."/>
            <person name="Repkova J."/>
        </authorList>
    </citation>
    <scope>NUCLEOTIDE SEQUENCE [LARGE SCALE GENOMIC DNA]</scope>
    <source>
        <strain evidence="2">cv. 10/8</strain>
        <tissue evidence="1">Leaf</tissue>
    </source>
</reference>
<sequence length="50" mass="5577">MQSLQVIKVQAEPIVSSVPQIQENKMSHDDVKRVALLEVIQCDTSLDESP</sequence>
<organism evidence="1 2">
    <name type="scientific">Trifolium medium</name>
    <dbReference type="NCBI Taxonomy" id="97028"/>
    <lineage>
        <taxon>Eukaryota</taxon>
        <taxon>Viridiplantae</taxon>
        <taxon>Streptophyta</taxon>
        <taxon>Embryophyta</taxon>
        <taxon>Tracheophyta</taxon>
        <taxon>Spermatophyta</taxon>
        <taxon>Magnoliopsida</taxon>
        <taxon>eudicotyledons</taxon>
        <taxon>Gunneridae</taxon>
        <taxon>Pentapetalae</taxon>
        <taxon>rosids</taxon>
        <taxon>fabids</taxon>
        <taxon>Fabales</taxon>
        <taxon>Fabaceae</taxon>
        <taxon>Papilionoideae</taxon>
        <taxon>50 kb inversion clade</taxon>
        <taxon>NPAAA clade</taxon>
        <taxon>Hologalegina</taxon>
        <taxon>IRL clade</taxon>
        <taxon>Trifolieae</taxon>
        <taxon>Trifolium</taxon>
    </lineage>
</organism>
<protein>
    <submittedName>
        <fullName evidence="1">Uncharacterized protein</fullName>
    </submittedName>
</protein>